<dbReference type="SUPFAM" id="SSF51391">
    <property type="entry name" value="Thiamin phosphate synthase"/>
    <property type="match status" value="1"/>
</dbReference>
<keyword evidence="14" id="KW-1185">Reference proteome</keyword>
<dbReference type="CDD" id="cd00564">
    <property type="entry name" value="TMP_TenI"/>
    <property type="match status" value="1"/>
</dbReference>
<keyword evidence="2 9" id="KW-0808">Transferase</keyword>
<evidence type="ECO:0000256" key="10">
    <source>
        <dbReference type="RuleBase" id="RU003826"/>
    </source>
</evidence>
<feature type="binding site" evidence="9">
    <location>
        <begin position="256"/>
        <end position="257"/>
    </location>
    <ligand>
        <name>2-[(2R,5Z)-2-carboxy-4-methylthiazol-5(2H)-ylidene]ethyl phosphate</name>
        <dbReference type="ChEBI" id="CHEBI:62899"/>
    </ligand>
</feature>
<proteinExistence type="inferred from homology"/>
<comment type="caution">
    <text evidence="13">The sequence shown here is derived from an EMBL/GenBank/DDBJ whole genome shotgun (WGS) entry which is preliminary data.</text>
</comment>
<dbReference type="Gene3D" id="3.20.20.70">
    <property type="entry name" value="Aldolase class I"/>
    <property type="match status" value="1"/>
</dbReference>
<comment type="cofactor">
    <cofactor evidence="9">
        <name>Mg(2+)</name>
        <dbReference type="ChEBI" id="CHEBI:18420"/>
    </cofactor>
    <text evidence="9">Binds 1 Mg(2+) ion per subunit.</text>
</comment>
<evidence type="ECO:0000256" key="9">
    <source>
        <dbReference type="HAMAP-Rule" id="MF_00097"/>
    </source>
</evidence>
<name>A0ABN0Y8B4_9BACL</name>
<evidence type="ECO:0000256" key="11">
    <source>
        <dbReference type="RuleBase" id="RU004253"/>
    </source>
</evidence>
<dbReference type="Proteomes" id="UP001500340">
    <property type="component" value="Unassembled WGS sequence"/>
</dbReference>
<comment type="pathway">
    <text evidence="1 9 11">Cofactor biosynthesis; thiamine diphosphate biosynthesis; thiamine phosphate from 4-amino-2-methyl-5-diphosphomethylpyrimidine and 4-methyl-5-(2-phosphoethyl)-thiazole: step 1/1.</text>
</comment>
<keyword evidence="5 9" id="KW-0784">Thiamine biosynthesis</keyword>
<evidence type="ECO:0000313" key="13">
    <source>
        <dbReference type="EMBL" id="GAA0386870.1"/>
    </source>
</evidence>
<dbReference type="Pfam" id="PF02581">
    <property type="entry name" value="TMP-TENI"/>
    <property type="match status" value="1"/>
</dbReference>
<evidence type="ECO:0000256" key="8">
    <source>
        <dbReference type="ARBA" id="ARBA00047883"/>
    </source>
</evidence>
<comment type="catalytic activity">
    <reaction evidence="6 9 10">
        <text>4-methyl-5-(2-phosphooxyethyl)-thiazole + 4-amino-2-methyl-5-(diphosphooxymethyl)pyrimidine + H(+) = thiamine phosphate + diphosphate</text>
        <dbReference type="Rhea" id="RHEA:22328"/>
        <dbReference type="ChEBI" id="CHEBI:15378"/>
        <dbReference type="ChEBI" id="CHEBI:33019"/>
        <dbReference type="ChEBI" id="CHEBI:37575"/>
        <dbReference type="ChEBI" id="CHEBI:57841"/>
        <dbReference type="ChEBI" id="CHEBI:58296"/>
        <dbReference type="EC" id="2.5.1.3"/>
    </reaction>
</comment>
<evidence type="ECO:0000256" key="4">
    <source>
        <dbReference type="ARBA" id="ARBA00022842"/>
    </source>
</evidence>
<feature type="binding site" evidence="9">
    <location>
        <begin position="204"/>
        <end position="206"/>
    </location>
    <ligand>
        <name>2-[(2R,5Z)-2-carboxy-4-methylthiazol-5(2H)-ylidene]ethyl phosphate</name>
        <dbReference type="ChEBI" id="CHEBI:62899"/>
    </ligand>
</feature>
<comment type="function">
    <text evidence="9">Condenses 4-methyl-5-(beta-hydroxyethyl)thiazole monophosphate (THZ-P) and 2-methyl-4-amino-5-hydroxymethyl pyrimidine pyrophosphate (HMP-PP) to form thiamine monophosphate (TMP).</text>
</comment>
<dbReference type="PANTHER" id="PTHR20857">
    <property type="entry name" value="THIAMINE-PHOSPHATE PYROPHOSPHORYLASE"/>
    <property type="match status" value="1"/>
</dbReference>
<dbReference type="InterPro" id="IPR022998">
    <property type="entry name" value="ThiamineP_synth_TenI"/>
</dbReference>
<keyword evidence="3 9" id="KW-0479">Metal-binding</keyword>
<comment type="catalytic activity">
    <reaction evidence="8 9 10">
        <text>2-[(2R,5Z)-2-carboxy-4-methylthiazol-5(2H)-ylidene]ethyl phosphate + 4-amino-2-methyl-5-(diphosphooxymethyl)pyrimidine + 2 H(+) = thiamine phosphate + CO2 + diphosphate</text>
        <dbReference type="Rhea" id="RHEA:47844"/>
        <dbReference type="ChEBI" id="CHEBI:15378"/>
        <dbReference type="ChEBI" id="CHEBI:16526"/>
        <dbReference type="ChEBI" id="CHEBI:33019"/>
        <dbReference type="ChEBI" id="CHEBI:37575"/>
        <dbReference type="ChEBI" id="CHEBI:57841"/>
        <dbReference type="ChEBI" id="CHEBI:62899"/>
        <dbReference type="EC" id="2.5.1.3"/>
    </reaction>
</comment>
<dbReference type="PANTHER" id="PTHR20857:SF15">
    <property type="entry name" value="THIAMINE-PHOSPHATE SYNTHASE"/>
    <property type="match status" value="1"/>
</dbReference>
<reference evidence="13 14" key="1">
    <citation type="journal article" date="2019" name="Int. J. Syst. Evol. Microbiol.">
        <title>The Global Catalogue of Microorganisms (GCM) 10K type strain sequencing project: providing services to taxonomists for standard genome sequencing and annotation.</title>
        <authorList>
            <consortium name="The Broad Institute Genomics Platform"/>
            <consortium name="The Broad Institute Genome Sequencing Center for Infectious Disease"/>
            <person name="Wu L."/>
            <person name="Ma J."/>
        </authorList>
    </citation>
    <scope>NUCLEOTIDE SEQUENCE [LARGE SCALE GENOMIC DNA]</scope>
    <source>
        <strain evidence="13 14">JCM 12774</strain>
    </source>
</reference>
<dbReference type="EC" id="2.5.1.3" evidence="9"/>
<dbReference type="InterPro" id="IPR034291">
    <property type="entry name" value="TMP_synthase"/>
</dbReference>
<feature type="binding site" evidence="9">
    <location>
        <position position="160"/>
    </location>
    <ligand>
        <name>Mg(2+)</name>
        <dbReference type="ChEBI" id="CHEBI:18420"/>
    </ligand>
</feature>
<evidence type="ECO:0000256" key="1">
    <source>
        <dbReference type="ARBA" id="ARBA00005165"/>
    </source>
</evidence>
<feature type="binding site" evidence="9">
    <location>
        <position position="236"/>
    </location>
    <ligand>
        <name>2-[(2R,5Z)-2-carboxy-4-methylthiazol-5(2H)-ylidene]ethyl phosphate</name>
        <dbReference type="ChEBI" id="CHEBI:62899"/>
    </ligand>
</feature>
<evidence type="ECO:0000256" key="5">
    <source>
        <dbReference type="ARBA" id="ARBA00022977"/>
    </source>
</evidence>
<evidence type="ECO:0000313" key="14">
    <source>
        <dbReference type="Proteomes" id="UP001500340"/>
    </source>
</evidence>
<sequence length="294" mass="30648">MNEDGTSVEAIAGEIVRGYMREEPREKDGMGKSKQEVNKLKSVNQGLIDNGTEENRECVGIHGRISSDRMREYLQLYLVVGSVDCKEDPVKVVSEALEGGATLVQFREKGPGSLTGEARLELAGRLRALCHSAGALFIVNDDVELALAVDADGVHIGQEDEAADCVRARIGERILGVSAITACEARSAIHQGADYLGIGPIYPTSSKKDARAVQGPQVLKTLRAQGIAAPIVGIGGITAARAAEVVSARADGVAVISAITQADDAQGAAATLKREVLRALASSSSASASQGSEA</sequence>
<dbReference type="NCBIfam" id="TIGR00693">
    <property type="entry name" value="thiE"/>
    <property type="match status" value="1"/>
</dbReference>
<dbReference type="EMBL" id="BAAACX010000008">
    <property type="protein sequence ID" value="GAA0386870.1"/>
    <property type="molecule type" value="Genomic_DNA"/>
</dbReference>
<feature type="binding site" evidence="9">
    <location>
        <position position="178"/>
    </location>
    <ligand>
        <name>4-amino-2-methyl-5-(diphosphooxymethyl)pyrimidine</name>
        <dbReference type="ChEBI" id="CHEBI:57841"/>
    </ligand>
</feature>
<evidence type="ECO:0000256" key="3">
    <source>
        <dbReference type="ARBA" id="ARBA00022723"/>
    </source>
</evidence>
<protein>
    <recommendedName>
        <fullName evidence="9">Thiamine-phosphate synthase</fullName>
        <shortName evidence="9">TP synthase</shortName>
        <shortName evidence="9">TPS</shortName>
        <ecNumber evidence="9">2.5.1.3</ecNumber>
    </recommendedName>
    <alternativeName>
        <fullName evidence="9">Thiamine-phosphate pyrophosphorylase</fullName>
        <shortName evidence="9">TMP pyrophosphorylase</shortName>
        <shortName evidence="9">TMP-PPase</shortName>
    </alternativeName>
</protein>
<evidence type="ECO:0000256" key="7">
    <source>
        <dbReference type="ARBA" id="ARBA00047851"/>
    </source>
</evidence>
<gene>
    <name evidence="9" type="primary">thiE</name>
    <name evidence="13" type="ORF">GCM10008933_17280</name>
</gene>
<feature type="domain" description="Thiamine phosphate synthase/TenI" evidence="12">
    <location>
        <begin position="76"/>
        <end position="259"/>
    </location>
</feature>
<feature type="binding site" evidence="9">
    <location>
        <position position="140"/>
    </location>
    <ligand>
        <name>4-amino-2-methyl-5-(diphosphooxymethyl)pyrimidine</name>
        <dbReference type="ChEBI" id="CHEBI:57841"/>
    </ligand>
</feature>
<accession>A0ABN0Y8B4</accession>
<comment type="similarity">
    <text evidence="9 10">Belongs to the thiamine-phosphate synthase family.</text>
</comment>
<comment type="catalytic activity">
    <reaction evidence="7 9 10">
        <text>2-(2-carboxy-4-methylthiazol-5-yl)ethyl phosphate + 4-amino-2-methyl-5-(diphosphooxymethyl)pyrimidine + 2 H(+) = thiamine phosphate + CO2 + diphosphate</text>
        <dbReference type="Rhea" id="RHEA:47848"/>
        <dbReference type="ChEBI" id="CHEBI:15378"/>
        <dbReference type="ChEBI" id="CHEBI:16526"/>
        <dbReference type="ChEBI" id="CHEBI:33019"/>
        <dbReference type="ChEBI" id="CHEBI:37575"/>
        <dbReference type="ChEBI" id="CHEBI:57841"/>
        <dbReference type="ChEBI" id="CHEBI:62890"/>
        <dbReference type="EC" id="2.5.1.3"/>
    </reaction>
</comment>
<dbReference type="InterPro" id="IPR013785">
    <property type="entry name" value="Aldolase_TIM"/>
</dbReference>
<organism evidence="13 14">
    <name type="scientific">Paenibacillus motobuensis</name>
    <dbReference type="NCBI Taxonomy" id="295324"/>
    <lineage>
        <taxon>Bacteria</taxon>
        <taxon>Bacillati</taxon>
        <taxon>Bacillota</taxon>
        <taxon>Bacilli</taxon>
        <taxon>Bacillales</taxon>
        <taxon>Paenibacillaceae</taxon>
        <taxon>Paenibacillus</taxon>
    </lineage>
</organism>
<dbReference type="InterPro" id="IPR036206">
    <property type="entry name" value="ThiamineP_synth_sf"/>
</dbReference>
<evidence type="ECO:0000256" key="2">
    <source>
        <dbReference type="ARBA" id="ARBA00022679"/>
    </source>
</evidence>
<evidence type="ECO:0000259" key="12">
    <source>
        <dbReference type="Pfam" id="PF02581"/>
    </source>
</evidence>
<feature type="binding site" evidence="9">
    <location>
        <position position="141"/>
    </location>
    <ligand>
        <name>Mg(2+)</name>
        <dbReference type="ChEBI" id="CHEBI:18420"/>
    </ligand>
</feature>
<evidence type="ECO:0000256" key="6">
    <source>
        <dbReference type="ARBA" id="ARBA00047334"/>
    </source>
</evidence>
<keyword evidence="4 9" id="KW-0460">Magnesium</keyword>
<feature type="binding site" evidence="9">
    <location>
        <position position="207"/>
    </location>
    <ligand>
        <name>4-amino-2-methyl-5-(diphosphooxymethyl)pyrimidine</name>
        <dbReference type="ChEBI" id="CHEBI:57841"/>
    </ligand>
</feature>
<dbReference type="HAMAP" id="MF_00097">
    <property type="entry name" value="TMP_synthase"/>
    <property type="match status" value="1"/>
</dbReference>
<feature type="binding site" evidence="9">
    <location>
        <begin position="105"/>
        <end position="109"/>
    </location>
    <ligand>
        <name>4-amino-2-methyl-5-(diphosphooxymethyl)pyrimidine</name>
        <dbReference type="ChEBI" id="CHEBI:57841"/>
    </ligand>
</feature>